<name>A0A916NG17_9FLAO</name>
<reference evidence="2" key="1">
    <citation type="submission" date="2021-04" db="EMBL/GenBank/DDBJ databases">
        <authorList>
            <person name="Rodrigo-Torres L."/>
            <person name="Arahal R. D."/>
            <person name="Lucena T."/>
        </authorList>
    </citation>
    <scope>NUCLEOTIDE SEQUENCE</scope>
    <source>
        <strain evidence="2">AS29M-1</strain>
    </source>
</reference>
<organism evidence="2 3">
    <name type="scientific">Parvicella tangerina</name>
    <dbReference type="NCBI Taxonomy" id="2829795"/>
    <lineage>
        <taxon>Bacteria</taxon>
        <taxon>Pseudomonadati</taxon>
        <taxon>Bacteroidota</taxon>
        <taxon>Flavobacteriia</taxon>
        <taxon>Flavobacteriales</taxon>
        <taxon>Parvicellaceae</taxon>
        <taxon>Parvicella</taxon>
    </lineage>
</organism>
<keyword evidence="3" id="KW-1185">Reference proteome</keyword>
<proteinExistence type="predicted"/>
<evidence type="ECO:0000313" key="3">
    <source>
        <dbReference type="Proteomes" id="UP000683507"/>
    </source>
</evidence>
<sequence length="218" mass="25880">MKKVLIIAYHYPPRGGAGVHRNINLVNQIRDYDFEPVVLTITEDEMVKQNERIDRSLLNKVPGDVLVRRTSSGIPFGFKNFLIKIRLFRLAWFFLYPMFWETAARWHKVAYRDAKELITQHKISVVYTSSGPFASMVLARRLQKDLGVKWVADLRDPFTDAYAWKFPSYMHWKWMRRFERKYFSKPDKLIVNTPEVKKLYIKRDLVDSKKITVVTNGY</sequence>
<dbReference type="EMBL" id="OU015584">
    <property type="protein sequence ID" value="CAG5079757.1"/>
    <property type="molecule type" value="Genomic_DNA"/>
</dbReference>
<dbReference type="InterPro" id="IPR028098">
    <property type="entry name" value="Glyco_trans_4-like_N"/>
</dbReference>
<evidence type="ECO:0000259" key="1">
    <source>
        <dbReference type="Pfam" id="PF13439"/>
    </source>
</evidence>
<dbReference type="RefSeq" id="WP_258541270.1">
    <property type="nucleotide sequence ID" value="NZ_OU015584.1"/>
</dbReference>
<evidence type="ECO:0000313" key="2">
    <source>
        <dbReference type="EMBL" id="CAG5079757.1"/>
    </source>
</evidence>
<protein>
    <recommendedName>
        <fullName evidence="1">Glycosyltransferase subfamily 4-like N-terminal domain-containing protein</fullName>
    </recommendedName>
</protein>
<accession>A0A916NG17</accession>
<dbReference type="KEGG" id="ptan:CRYO30217_01051"/>
<dbReference type="Gene3D" id="3.40.50.2000">
    <property type="entry name" value="Glycogen Phosphorylase B"/>
    <property type="match status" value="1"/>
</dbReference>
<dbReference type="SUPFAM" id="SSF53756">
    <property type="entry name" value="UDP-Glycosyltransferase/glycogen phosphorylase"/>
    <property type="match status" value="1"/>
</dbReference>
<feature type="domain" description="Glycosyltransferase subfamily 4-like N-terminal" evidence="1">
    <location>
        <begin position="93"/>
        <end position="217"/>
    </location>
</feature>
<gene>
    <name evidence="2" type="ORF">CRYO30217_01051</name>
</gene>
<dbReference type="Pfam" id="PF13439">
    <property type="entry name" value="Glyco_transf_4"/>
    <property type="match status" value="1"/>
</dbReference>
<dbReference type="Proteomes" id="UP000683507">
    <property type="component" value="Chromosome"/>
</dbReference>
<dbReference type="GO" id="GO:0016757">
    <property type="term" value="F:glycosyltransferase activity"/>
    <property type="evidence" value="ECO:0007669"/>
    <property type="project" value="UniProtKB-ARBA"/>
</dbReference>
<dbReference type="AlphaFoldDB" id="A0A916NG17"/>